<dbReference type="EMBL" id="SMOL01000401">
    <property type="protein sequence ID" value="KAB2618995.1"/>
    <property type="molecule type" value="Genomic_DNA"/>
</dbReference>
<evidence type="ECO:0000256" key="9">
    <source>
        <dbReference type="ARBA" id="ARBA00023136"/>
    </source>
</evidence>
<dbReference type="InterPro" id="IPR029063">
    <property type="entry name" value="SAM-dependent_MTases_sf"/>
</dbReference>
<feature type="compositionally biased region" description="Pro residues" evidence="12">
    <location>
        <begin position="67"/>
        <end position="90"/>
    </location>
</feature>
<dbReference type="GO" id="GO:0005802">
    <property type="term" value="C:trans-Golgi network"/>
    <property type="evidence" value="ECO:0007669"/>
    <property type="project" value="TreeGrafter"/>
</dbReference>
<reference evidence="13 14" key="3">
    <citation type="submission" date="2019-11" db="EMBL/GenBank/DDBJ databases">
        <title>A de novo genome assembly of a pear dwarfing rootstock.</title>
        <authorList>
            <person name="Wang F."/>
            <person name="Wang J."/>
            <person name="Li S."/>
            <person name="Zhang Y."/>
            <person name="Fang M."/>
            <person name="Ma L."/>
            <person name="Zhao Y."/>
            <person name="Jiang S."/>
        </authorList>
    </citation>
    <scope>NUCLEOTIDE SEQUENCE [LARGE SCALE GENOMIC DNA]</scope>
    <source>
        <strain evidence="13">S2</strain>
        <tissue evidence="13">Leaf</tissue>
    </source>
</reference>
<evidence type="ECO:0000256" key="1">
    <source>
        <dbReference type="ARBA" id="ARBA00004323"/>
    </source>
</evidence>
<dbReference type="OrthoDB" id="2013972at2759"/>
<dbReference type="Gene3D" id="3.40.50.150">
    <property type="entry name" value="Vaccinia Virus protein VP39"/>
    <property type="match status" value="1"/>
</dbReference>
<feature type="region of interest" description="Disordered" evidence="12">
    <location>
        <begin position="49"/>
        <end position="95"/>
    </location>
</feature>
<dbReference type="SUPFAM" id="SSF53335">
    <property type="entry name" value="S-adenosyl-L-methionine-dependent methyltransferases"/>
    <property type="match status" value="2"/>
</dbReference>
<dbReference type="CDD" id="cd02440">
    <property type="entry name" value="AdoMet_MTases"/>
    <property type="match status" value="1"/>
</dbReference>
<keyword evidence="4 11" id="KW-0808">Transferase</keyword>
<dbReference type="Pfam" id="PF03141">
    <property type="entry name" value="Methyltransf_29"/>
    <property type="match status" value="1"/>
</dbReference>
<dbReference type="PANTHER" id="PTHR10108">
    <property type="entry name" value="SAM-DEPENDENT METHYLTRANSFERASE"/>
    <property type="match status" value="1"/>
</dbReference>
<comment type="similarity">
    <text evidence="2 11">Belongs to the methyltransferase superfamily.</text>
</comment>
<protein>
    <recommendedName>
        <fullName evidence="11">Methyltransferase</fullName>
        <ecNumber evidence="11">2.1.1.-</ecNumber>
    </recommendedName>
</protein>
<evidence type="ECO:0000313" key="14">
    <source>
        <dbReference type="Proteomes" id="UP000327157"/>
    </source>
</evidence>
<keyword evidence="10 11" id="KW-0325">Glycoprotein</keyword>
<organism evidence="13 14">
    <name type="scientific">Pyrus ussuriensis x Pyrus communis</name>
    <dbReference type="NCBI Taxonomy" id="2448454"/>
    <lineage>
        <taxon>Eukaryota</taxon>
        <taxon>Viridiplantae</taxon>
        <taxon>Streptophyta</taxon>
        <taxon>Embryophyta</taxon>
        <taxon>Tracheophyta</taxon>
        <taxon>Spermatophyta</taxon>
        <taxon>Magnoliopsida</taxon>
        <taxon>eudicotyledons</taxon>
        <taxon>Gunneridae</taxon>
        <taxon>Pentapetalae</taxon>
        <taxon>rosids</taxon>
        <taxon>fabids</taxon>
        <taxon>Rosales</taxon>
        <taxon>Rosaceae</taxon>
        <taxon>Amygdaloideae</taxon>
        <taxon>Maleae</taxon>
        <taxon>Pyrus</taxon>
    </lineage>
</organism>
<dbReference type="Proteomes" id="UP000327157">
    <property type="component" value="Chromosome 15"/>
</dbReference>
<name>A0A5N5GTP7_9ROSA</name>
<dbReference type="FunFam" id="3.40.50.150:FF:000043">
    <property type="entry name" value="probable methyltransferase PMT3"/>
    <property type="match status" value="1"/>
</dbReference>
<dbReference type="InterPro" id="IPR004159">
    <property type="entry name" value="Put_SAM_MeTrfase"/>
</dbReference>
<keyword evidence="8" id="KW-0333">Golgi apparatus</keyword>
<evidence type="ECO:0000256" key="12">
    <source>
        <dbReference type="SAM" id="MobiDB-lite"/>
    </source>
</evidence>
<evidence type="ECO:0000256" key="10">
    <source>
        <dbReference type="ARBA" id="ARBA00023180"/>
    </source>
</evidence>
<feature type="compositionally biased region" description="Polar residues" evidence="12">
    <location>
        <begin position="49"/>
        <end position="61"/>
    </location>
</feature>
<comment type="subcellular location">
    <subcellularLocation>
        <location evidence="1">Golgi apparatus membrane</location>
        <topology evidence="1">Single-pass type II membrane protein</topology>
    </subcellularLocation>
    <subcellularLocation>
        <location evidence="11">Membrane</location>
        <topology evidence="11">Single-pass type II membrane protein</topology>
    </subcellularLocation>
</comment>
<evidence type="ECO:0000256" key="8">
    <source>
        <dbReference type="ARBA" id="ARBA00023034"/>
    </source>
</evidence>
<evidence type="ECO:0000256" key="2">
    <source>
        <dbReference type="ARBA" id="ARBA00008361"/>
    </source>
</evidence>
<evidence type="ECO:0000256" key="6">
    <source>
        <dbReference type="ARBA" id="ARBA00022968"/>
    </source>
</evidence>
<evidence type="ECO:0000256" key="7">
    <source>
        <dbReference type="ARBA" id="ARBA00022989"/>
    </source>
</evidence>
<keyword evidence="14" id="KW-1185">Reference proteome</keyword>
<accession>A0A5N5GTP7</accession>
<proteinExistence type="inferred from homology"/>
<evidence type="ECO:0000256" key="4">
    <source>
        <dbReference type="ARBA" id="ARBA00022679"/>
    </source>
</evidence>
<evidence type="ECO:0000256" key="3">
    <source>
        <dbReference type="ARBA" id="ARBA00022603"/>
    </source>
</evidence>
<comment type="caution">
    <text evidence="13">The sequence shown here is derived from an EMBL/GenBank/DDBJ whole genome shotgun (WGS) entry which is preliminary data.</text>
</comment>
<gene>
    <name evidence="13" type="ORF">D8674_014864</name>
</gene>
<keyword evidence="3 11" id="KW-0489">Methyltransferase</keyword>
<keyword evidence="6 11" id="KW-0735">Signal-anchor</keyword>
<dbReference type="GO" id="GO:0008168">
    <property type="term" value="F:methyltransferase activity"/>
    <property type="evidence" value="ECO:0007669"/>
    <property type="project" value="UniProtKB-UniRule"/>
</dbReference>
<evidence type="ECO:0000313" key="13">
    <source>
        <dbReference type="EMBL" id="KAB2618995.1"/>
    </source>
</evidence>
<dbReference type="AlphaFoldDB" id="A0A5N5GTP7"/>
<keyword evidence="5" id="KW-0812">Transmembrane</keyword>
<reference evidence="13 14" key="1">
    <citation type="submission" date="2019-09" db="EMBL/GenBank/DDBJ databases">
        <authorList>
            <person name="Ou C."/>
        </authorList>
    </citation>
    <scope>NUCLEOTIDE SEQUENCE [LARGE SCALE GENOMIC DNA]</scope>
    <source>
        <strain evidence="13">S2</strain>
        <tissue evidence="13">Leaf</tissue>
    </source>
</reference>
<keyword evidence="7" id="KW-1133">Transmembrane helix</keyword>
<dbReference type="GO" id="GO:0005768">
    <property type="term" value="C:endosome"/>
    <property type="evidence" value="ECO:0007669"/>
    <property type="project" value="TreeGrafter"/>
</dbReference>
<evidence type="ECO:0000256" key="5">
    <source>
        <dbReference type="ARBA" id="ARBA00022692"/>
    </source>
</evidence>
<dbReference type="EC" id="2.1.1.-" evidence="11"/>
<keyword evidence="9" id="KW-0472">Membrane</keyword>
<dbReference type="GO" id="GO:0000139">
    <property type="term" value="C:Golgi membrane"/>
    <property type="evidence" value="ECO:0007669"/>
    <property type="project" value="UniProtKB-SubCell"/>
</dbReference>
<reference evidence="14" key="2">
    <citation type="submission" date="2019-10" db="EMBL/GenBank/DDBJ databases">
        <title>A de novo genome assembly of a pear dwarfing rootstock.</title>
        <authorList>
            <person name="Wang F."/>
            <person name="Wang J."/>
            <person name="Li S."/>
            <person name="Zhang Y."/>
            <person name="Fang M."/>
            <person name="Ma L."/>
            <person name="Zhao Y."/>
            <person name="Jiang S."/>
        </authorList>
    </citation>
    <scope>NUCLEOTIDE SEQUENCE [LARGE SCALE GENOMIC DNA]</scope>
</reference>
<sequence>MKALAATATDILKTPTFIKITAVALLSVSLFLLANHYSVTYPSLPFFSSTATSSGPHTPSLASPSPESHPPNPPAAPSPPPPSPPPPPPPEVERMGIVDENGAMSEEFKVGEFDPSLIEDLRNVSGGEEKLEDGGGVRVRVGKYKLCNERMTDYIPCLDNVKEIKRWNSSERGEKYERHCPGQGKELNCVVPRPKGYQTRIPWPQSRDEVWFSNVPHTRLVDDKGGQNWIRVEKDKFVFPGGGTQFIHGADEYLNQISDMVADIAFGHKTRVALDIGCGVASFGAFLIQRNVTTLSIAPKDVHENQIQFALERGVPAMVAVFATHRLLYPSQAFDLIHCSRCRINWTRDDGILLLEADRLLRAGGYFVWAAQPVYKHEDALQEQWKEMENLTTRICWELVNKKGYVAIWRKPLNNSCYLSRDASVQPPLCDTNDDPDNVWNVSLKACISRLPENGFGANVSTWPARLQDPPERLQSIKLDAYISRKEIFRAEAKYWHEILSGYIGAFHWRELNFRNILDMRAGYGGFAAGLIDHQIDCWVMNVVPVSGFNTLPVIYDRGLIGVMHDWCEPFDSYPRTYDLIHAAGLFSIEKTRCNISTIMLEMDRMLRPGGRVYIRDSVSVIAELQEIASAVGWVPALHDTGEGPHASWKILIGDKRF</sequence>
<dbReference type="PANTHER" id="PTHR10108:SF1144">
    <property type="entry name" value="METHYLTRANSFERASE PMT10-RELATED"/>
    <property type="match status" value="1"/>
</dbReference>
<evidence type="ECO:0000256" key="11">
    <source>
        <dbReference type="RuleBase" id="RU366043"/>
    </source>
</evidence>
<dbReference type="GO" id="GO:0032259">
    <property type="term" value="P:methylation"/>
    <property type="evidence" value="ECO:0007669"/>
    <property type="project" value="UniProtKB-KW"/>
</dbReference>